<dbReference type="GO" id="GO:0008270">
    <property type="term" value="F:zinc ion binding"/>
    <property type="evidence" value="ECO:0007669"/>
    <property type="project" value="UniProtKB-KW"/>
</dbReference>
<feature type="compositionally biased region" description="Polar residues" evidence="7">
    <location>
        <begin position="598"/>
        <end position="608"/>
    </location>
</feature>
<keyword evidence="6" id="KW-0479">Metal-binding</keyword>
<feature type="compositionally biased region" description="Polar residues" evidence="7">
    <location>
        <begin position="519"/>
        <end position="529"/>
    </location>
</feature>
<evidence type="ECO:0000256" key="4">
    <source>
        <dbReference type="ARBA" id="ARBA00023015"/>
    </source>
</evidence>
<evidence type="ECO:0000256" key="1">
    <source>
        <dbReference type="ARBA" id="ARBA00000900"/>
    </source>
</evidence>
<keyword evidence="6" id="KW-0863">Zinc-finger</keyword>
<accession>A0A0D0CJM4</accession>
<dbReference type="PROSITE" id="PS50089">
    <property type="entry name" value="ZF_RING_2"/>
    <property type="match status" value="1"/>
</dbReference>
<dbReference type="InterPro" id="IPR001841">
    <property type="entry name" value="Znf_RING"/>
</dbReference>
<dbReference type="Gene3D" id="3.30.40.10">
    <property type="entry name" value="Zinc/RING finger domain, C3HC4 (zinc finger)"/>
    <property type="match status" value="1"/>
</dbReference>
<dbReference type="Proteomes" id="UP000053593">
    <property type="component" value="Unassembled WGS sequence"/>
</dbReference>
<feature type="compositionally biased region" description="Polar residues" evidence="7">
    <location>
        <begin position="398"/>
        <end position="415"/>
    </location>
</feature>
<evidence type="ECO:0000313" key="10">
    <source>
        <dbReference type="Proteomes" id="UP000053593"/>
    </source>
</evidence>
<dbReference type="OrthoDB" id="21204at2759"/>
<feature type="region of interest" description="Disordered" evidence="7">
    <location>
        <begin position="120"/>
        <end position="151"/>
    </location>
</feature>
<feature type="compositionally biased region" description="Low complexity" evidence="7">
    <location>
        <begin position="569"/>
        <end position="587"/>
    </location>
</feature>
<dbReference type="PANTHER" id="PTHR46077">
    <property type="entry name" value="E3 UBIQUITIN-PROTEIN LIGASE TOPORS"/>
    <property type="match status" value="1"/>
</dbReference>
<dbReference type="EMBL" id="KN834784">
    <property type="protein sequence ID" value="KIK58587.1"/>
    <property type="molecule type" value="Genomic_DNA"/>
</dbReference>
<dbReference type="Pfam" id="PF13639">
    <property type="entry name" value="zf-RING_2"/>
    <property type="match status" value="1"/>
</dbReference>
<proteinExistence type="predicted"/>
<feature type="compositionally biased region" description="Basic and acidic residues" evidence="7">
    <location>
        <begin position="304"/>
        <end position="319"/>
    </location>
</feature>
<dbReference type="SMART" id="SM00184">
    <property type="entry name" value="RING"/>
    <property type="match status" value="1"/>
</dbReference>
<dbReference type="PANTHER" id="PTHR46077:SF1">
    <property type="entry name" value="TOP1 BINDING ARGININE_SERINE RICH PROTEIN, E3 UBIQUITIN LIGASE"/>
    <property type="match status" value="1"/>
</dbReference>
<feature type="compositionally biased region" description="Low complexity" evidence="7">
    <location>
        <begin position="417"/>
        <end position="431"/>
    </location>
</feature>
<keyword evidence="4" id="KW-0805">Transcription regulation</keyword>
<protein>
    <recommendedName>
        <fullName evidence="2">RING-type E3 ubiquitin transferase</fullName>
        <ecNumber evidence="2">2.3.2.27</ecNumber>
    </recommendedName>
</protein>
<feature type="region of interest" description="Disordered" evidence="7">
    <location>
        <begin position="545"/>
        <end position="682"/>
    </location>
</feature>
<keyword evidence="6" id="KW-0862">Zinc</keyword>
<feature type="region of interest" description="Disordered" evidence="7">
    <location>
        <begin position="492"/>
        <end position="532"/>
    </location>
</feature>
<dbReference type="GO" id="GO:0061630">
    <property type="term" value="F:ubiquitin protein ligase activity"/>
    <property type="evidence" value="ECO:0007669"/>
    <property type="project" value="UniProtKB-EC"/>
</dbReference>
<name>A0A0D0CJM4_9AGAR</name>
<dbReference type="AlphaFoldDB" id="A0A0D0CJM4"/>
<keyword evidence="5" id="KW-0804">Transcription</keyword>
<dbReference type="EC" id="2.3.2.27" evidence="2"/>
<feature type="compositionally biased region" description="Low complexity" evidence="7">
    <location>
        <begin position="545"/>
        <end position="560"/>
    </location>
</feature>
<feature type="compositionally biased region" description="Basic and acidic residues" evidence="7">
    <location>
        <begin position="340"/>
        <end position="368"/>
    </location>
</feature>
<feature type="compositionally biased region" description="Low complexity" evidence="7">
    <location>
        <begin position="644"/>
        <end position="664"/>
    </location>
</feature>
<dbReference type="InterPro" id="IPR013083">
    <property type="entry name" value="Znf_RING/FYVE/PHD"/>
</dbReference>
<dbReference type="HOGENOM" id="CLU_332341_0_0_1"/>
<dbReference type="SUPFAM" id="SSF57850">
    <property type="entry name" value="RING/U-box"/>
    <property type="match status" value="1"/>
</dbReference>
<evidence type="ECO:0000256" key="6">
    <source>
        <dbReference type="PROSITE-ProRule" id="PRU00175"/>
    </source>
</evidence>
<feature type="region of interest" description="Disordered" evidence="7">
    <location>
        <begin position="728"/>
        <end position="759"/>
    </location>
</feature>
<organism evidence="9 10">
    <name type="scientific">Collybiopsis luxurians FD-317 M1</name>
    <dbReference type="NCBI Taxonomy" id="944289"/>
    <lineage>
        <taxon>Eukaryota</taxon>
        <taxon>Fungi</taxon>
        <taxon>Dikarya</taxon>
        <taxon>Basidiomycota</taxon>
        <taxon>Agaricomycotina</taxon>
        <taxon>Agaricomycetes</taxon>
        <taxon>Agaricomycetidae</taxon>
        <taxon>Agaricales</taxon>
        <taxon>Marasmiineae</taxon>
        <taxon>Omphalotaceae</taxon>
        <taxon>Collybiopsis</taxon>
        <taxon>Collybiopsis luxurians</taxon>
    </lineage>
</organism>
<evidence type="ECO:0000256" key="3">
    <source>
        <dbReference type="ARBA" id="ARBA00022679"/>
    </source>
</evidence>
<dbReference type="GO" id="GO:0000209">
    <property type="term" value="P:protein polyubiquitination"/>
    <property type="evidence" value="ECO:0007669"/>
    <property type="project" value="TreeGrafter"/>
</dbReference>
<evidence type="ECO:0000256" key="2">
    <source>
        <dbReference type="ARBA" id="ARBA00012483"/>
    </source>
</evidence>
<keyword evidence="3" id="KW-0808">Transferase</keyword>
<gene>
    <name evidence="9" type="ORF">GYMLUDRAFT_86214</name>
</gene>
<evidence type="ECO:0000259" key="8">
    <source>
        <dbReference type="PROSITE" id="PS50089"/>
    </source>
</evidence>
<dbReference type="GO" id="GO:0006513">
    <property type="term" value="P:protein monoubiquitination"/>
    <property type="evidence" value="ECO:0007669"/>
    <property type="project" value="TreeGrafter"/>
</dbReference>
<feature type="region of interest" description="Disordered" evidence="7">
    <location>
        <begin position="295"/>
        <end position="479"/>
    </location>
</feature>
<sequence length="861" mass="95684">MSSRSSSPPVKRAKIESISPKLQDEAEQLNEDVPDDLNEDHCTICLQEIVDRTMIPPCSHDAFCFDCLMIWTVLTLLEQSRRCPLCSQNIGDHVIHHYRSRFDYQKHFLPPLRTSSPKPLLPVANRPVARRSEPRRRIPREVRERSRREREEREAADRFDRALVKRKWVYRHDFYAKHVASNSYTRFRPFPTPAQFAASPDLISRTTTFLRRELLVWPDLDVEFLTTFIISLMKAIDIRSESAVKLLAEFLDLDAPYIEGRRHVNAEHFAHEVYTYVRSPYKDLFIYDTVVQYDESPDASPPRRQREARPPKYTSQERERRRRSRSHSWSPSGRSYPSSRAREMELGERNSQEGHRRGRSSAEIRESLNRPIPSPGVLLEGQRARGSSGAESHKRSRNPASAPQDNKRFSPSLQVVPSPATASAPTFPASFGPSGPQDTGRIDSDQTVSKGKRKAGIEELASEPDNHSALTFSDSGKRSSRLLDLRSSVQAHLLGDGKSLGNPSRPGLRIKGEAGRSSLFLTTPHNSTAGEELLIKERRTTSFAPAADDVAPASAPASAPLRIKGQGKSSSLSRPNSLPSSLLPRLSGAPEEKPITSAPFSTEKLSNTQDRDHQHFSEPPGDEYTKESNSVHSSGVPEPRNAGSSSSPSTTSDSLLSSDMTPLSGRYGTKNAQTEVGGYGARTTLKEIRSNNSNNLERKLSTSQQLETYSAIPEHIAPRATHTAQVENGPFTPERQMNGNELGSDSRPSSSNVQASSHISVTVSGVSTRLLLQNKLEAEKRQLHLGHTNSNSTESSFGRYLGIGVDDGDGDENSDAFVGMGREGPARSRALEAREVELRARARLGMRLASEKRNSVAREKS</sequence>
<evidence type="ECO:0000313" key="9">
    <source>
        <dbReference type="EMBL" id="KIK58587.1"/>
    </source>
</evidence>
<feature type="compositionally biased region" description="Polar residues" evidence="7">
    <location>
        <begin position="735"/>
        <end position="759"/>
    </location>
</feature>
<feature type="compositionally biased region" description="Low complexity" evidence="7">
    <location>
        <begin position="327"/>
        <end position="339"/>
    </location>
</feature>
<feature type="region of interest" description="Disordered" evidence="7">
    <location>
        <begin position="1"/>
        <end position="26"/>
    </location>
</feature>
<feature type="domain" description="RING-type" evidence="8">
    <location>
        <begin position="42"/>
        <end position="87"/>
    </location>
</feature>
<keyword evidence="10" id="KW-1185">Reference proteome</keyword>
<feature type="compositionally biased region" description="Basic and acidic residues" evidence="7">
    <location>
        <begin position="130"/>
        <end position="151"/>
    </location>
</feature>
<comment type="catalytic activity">
    <reaction evidence="1">
        <text>S-ubiquitinyl-[E2 ubiquitin-conjugating enzyme]-L-cysteine + [acceptor protein]-L-lysine = [E2 ubiquitin-conjugating enzyme]-L-cysteine + N(6)-ubiquitinyl-[acceptor protein]-L-lysine.</text>
        <dbReference type="EC" id="2.3.2.27"/>
    </reaction>
</comment>
<reference evidence="9 10" key="1">
    <citation type="submission" date="2014-04" db="EMBL/GenBank/DDBJ databases">
        <title>Evolutionary Origins and Diversification of the Mycorrhizal Mutualists.</title>
        <authorList>
            <consortium name="DOE Joint Genome Institute"/>
            <consortium name="Mycorrhizal Genomics Consortium"/>
            <person name="Kohler A."/>
            <person name="Kuo A."/>
            <person name="Nagy L.G."/>
            <person name="Floudas D."/>
            <person name="Copeland A."/>
            <person name="Barry K.W."/>
            <person name="Cichocki N."/>
            <person name="Veneault-Fourrey C."/>
            <person name="LaButti K."/>
            <person name="Lindquist E.A."/>
            <person name="Lipzen A."/>
            <person name="Lundell T."/>
            <person name="Morin E."/>
            <person name="Murat C."/>
            <person name="Riley R."/>
            <person name="Ohm R."/>
            <person name="Sun H."/>
            <person name="Tunlid A."/>
            <person name="Henrissat B."/>
            <person name="Grigoriev I.V."/>
            <person name="Hibbett D.S."/>
            <person name="Martin F."/>
        </authorList>
    </citation>
    <scope>NUCLEOTIDE SEQUENCE [LARGE SCALE GENOMIC DNA]</scope>
    <source>
        <strain evidence="9 10">FD-317 M1</strain>
    </source>
</reference>
<evidence type="ECO:0000256" key="5">
    <source>
        <dbReference type="ARBA" id="ARBA00023163"/>
    </source>
</evidence>
<evidence type="ECO:0000256" key="7">
    <source>
        <dbReference type="SAM" id="MobiDB-lite"/>
    </source>
</evidence>